<keyword evidence="2" id="KW-1185">Reference proteome</keyword>
<proteinExistence type="predicted"/>
<feature type="non-terminal residue" evidence="1">
    <location>
        <position position="1"/>
    </location>
</feature>
<organism evidence="1 2">
    <name type="scientific">Ambispora gerdemannii</name>
    <dbReference type="NCBI Taxonomy" id="144530"/>
    <lineage>
        <taxon>Eukaryota</taxon>
        <taxon>Fungi</taxon>
        <taxon>Fungi incertae sedis</taxon>
        <taxon>Mucoromycota</taxon>
        <taxon>Glomeromycotina</taxon>
        <taxon>Glomeromycetes</taxon>
        <taxon>Archaeosporales</taxon>
        <taxon>Ambisporaceae</taxon>
        <taxon>Ambispora</taxon>
    </lineage>
</organism>
<name>A0A9N9HC71_9GLOM</name>
<evidence type="ECO:0000313" key="2">
    <source>
        <dbReference type="Proteomes" id="UP000789831"/>
    </source>
</evidence>
<gene>
    <name evidence="1" type="ORF">AGERDE_LOCUS12364</name>
</gene>
<dbReference type="AlphaFoldDB" id="A0A9N9HC71"/>
<sequence>FNIIYAQDKPSTTTPITDEMKNEMMLTPNIIKDLNQTLYTRVNVPINEKLMENVLSSEELSQHFPFGKFEFTIKVPKQPLSFRVKIVPKLYGIQLIVKPEFREAYIDLVLRSGNDESQNTPDSFDSVADVNNEVFEGAFPVSIPLTAAGIQDLMPSFGIFSKLFGGNWKIVVPAQKIEWDVSIAYRSGTFRITFKPKFKQFLLLLIRDTKKSV</sequence>
<comment type="caution">
    <text evidence="1">The sequence shown here is derived from an EMBL/GenBank/DDBJ whole genome shotgun (WGS) entry which is preliminary data.</text>
</comment>
<evidence type="ECO:0000313" key="1">
    <source>
        <dbReference type="EMBL" id="CAG8673506.1"/>
    </source>
</evidence>
<accession>A0A9N9HC71</accession>
<dbReference type="EMBL" id="CAJVPL010008243">
    <property type="protein sequence ID" value="CAG8673506.1"/>
    <property type="molecule type" value="Genomic_DNA"/>
</dbReference>
<dbReference type="Proteomes" id="UP000789831">
    <property type="component" value="Unassembled WGS sequence"/>
</dbReference>
<reference evidence="1" key="1">
    <citation type="submission" date="2021-06" db="EMBL/GenBank/DDBJ databases">
        <authorList>
            <person name="Kallberg Y."/>
            <person name="Tangrot J."/>
            <person name="Rosling A."/>
        </authorList>
    </citation>
    <scope>NUCLEOTIDE SEQUENCE</scope>
    <source>
        <strain evidence="1">MT106</strain>
    </source>
</reference>
<protein>
    <submittedName>
        <fullName evidence="1">3304_t:CDS:1</fullName>
    </submittedName>
</protein>
<dbReference type="OrthoDB" id="10426131at2759"/>